<dbReference type="InterPro" id="IPR002715">
    <property type="entry name" value="Nas_poly-pep-assoc_cplx_dom"/>
</dbReference>
<dbReference type="EMBL" id="JPQZ01000060">
    <property type="protein sequence ID" value="KKO74559.1"/>
    <property type="molecule type" value="Genomic_DNA"/>
</dbReference>
<keyword evidence="2" id="KW-0238">DNA-binding</keyword>
<gene>
    <name evidence="2" type="ORF">AAJ76_6000023414</name>
</gene>
<dbReference type="OrthoDB" id="3169036at2759"/>
<dbReference type="InterPro" id="IPR038187">
    <property type="entry name" value="NAC_A/B_dom_sf"/>
</dbReference>
<dbReference type="VEuPathDB" id="MicrosporidiaDB:AAJ76_6000023414"/>
<dbReference type="Gene3D" id="2.20.70.30">
    <property type="entry name" value="Nascent polypeptide-associated complex domain"/>
    <property type="match status" value="1"/>
</dbReference>
<dbReference type="Pfam" id="PF01849">
    <property type="entry name" value="NAC"/>
    <property type="match status" value="1"/>
</dbReference>
<dbReference type="Proteomes" id="UP000034350">
    <property type="component" value="Unassembled WGS sequence"/>
</dbReference>
<reference evidence="2 3" key="1">
    <citation type="journal article" date="2015" name="Environ. Microbiol.">
        <title>Genome analyses suggest the presence of polyploidy and recent human-driven expansions in eight global populations of the honeybee pathogen Nosema ceranae.</title>
        <authorList>
            <person name="Pelin A."/>
            <person name="Selman M."/>
            <person name="Aris-Brosou S."/>
            <person name="Farinelli L."/>
            <person name="Corradi N."/>
        </authorList>
    </citation>
    <scope>NUCLEOTIDE SEQUENCE [LARGE SCALE GENOMIC DNA]</scope>
    <source>
        <strain evidence="2 3">PA08 1199</strain>
    </source>
</reference>
<evidence type="ECO:0000313" key="3">
    <source>
        <dbReference type="Proteomes" id="UP000034350"/>
    </source>
</evidence>
<comment type="caution">
    <text evidence="2">The sequence shown here is derived from an EMBL/GenBank/DDBJ whole genome shotgun (WGS) entry which is preliminary data.</text>
</comment>
<dbReference type="VEuPathDB" id="MicrosporidiaDB:G9O61_00g010020"/>
<dbReference type="GeneID" id="36321006"/>
<keyword evidence="3" id="KW-1185">Reference proteome</keyword>
<sequence>MSRILTSEESFVVDKFSSVKIKNVEDVKQVNLVTKKNKFFVESPVVYEIENTDSFLILGEPKQVIDINYLKRLYVEQLKSSKK</sequence>
<dbReference type="RefSeq" id="XP_024330301.1">
    <property type="nucleotide sequence ID" value="XM_024476058.1"/>
</dbReference>
<name>A0A0F9Z9R4_9MICR</name>
<proteinExistence type="predicted"/>
<organism evidence="2 3">
    <name type="scientific">Vairimorpha ceranae</name>
    <dbReference type="NCBI Taxonomy" id="40302"/>
    <lineage>
        <taxon>Eukaryota</taxon>
        <taxon>Fungi</taxon>
        <taxon>Fungi incertae sedis</taxon>
        <taxon>Microsporidia</taxon>
        <taxon>Nosematidae</taxon>
        <taxon>Vairimorpha</taxon>
    </lineage>
</organism>
<dbReference type="GO" id="GO:0003677">
    <property type="term" value="F:DNA binding"/>
    <property type="evidence" value="ECO:0007669"/>
    <property type="project" value="UniProtKB-KW"/>
</dbReference>
<evidence type="ECO:0000313" key="2">
    <source>
        <dbReference type="EMBL" id="KKO74559.1"/>
    </source>
</evidence>
<accession>A0A0F9Z9R4</accession>
<dbReference type="AlphaFoldDB" id="A0A0F9Z9R4"/>
<feature type="domain" description="NAC-A/B" evidence="1">
    <location>
        <begin position="19"/>
        <end position="62"/>
    </location>
</feature>
<evidence type="ECO:0000259" key="1">
    <source>
        <dbReference type="Pfam" id="PF01849"/>
    </source>
</evidence>
<protein>
    <submittedName>
        <fullName evidence="2">Gal4 dna-binding enhancer protein</fullName>
    </submittedName>
</protein>